<protein>
    <submittedName>
        <fullName evidence="2">Uncharacterized protein</fullName>
    </submittedName>
</protein>
<comment type="caution">
    <text evidence="2">The sequence shown here is derived from an EMBL/GenBank/DDBJ whole genome shotgun (WGS) entry which is preliminary data.</text>
</comment>
<feature type="region of interest" description="Disordered" evidence="1">
    <location>
        <begin position="100"/>
        <end position="121"/>
    </location>
</feature>
<sequence>MEAKPKTMKVLQLLPNPSLKKKRISKTSERQSSLYVARKISSQISQNEEEANRRTQEAETAAQRAIRLRAHAQALMEQADLATYRAVMAGRIFYAKFNMSASQATPNSKPDPDVMPFASID</sequence>
<dbReference type="AlphaFoldDB" id="A0A833RHZ1"/>
<dbReference type="Proteomes" id="UP000623129">
    <property type="component" value="Unassembled WGS sequence"/>
</dbReference>
<evidence type="ECO:0000256" key="1">
    <source>
        <dbReference type="SAM" id="MobiDB-lite"/>
    </source>
</evidence>
<proteinExistence type="predicted"/>
<keyword evidence="3" id="KW-1185">Reference proteome</keyword>
<feature type="region of interest" description="Disordered" evidence="1">
    <location>
        <begin position="1"/>
        <end position="33"/>
    </location>
</feature>
<accession>A0A833RHZ1</accession>
<evidence type="ECO:0000313" key="2">
    <source>
        <dbReference type="EMBL" id="KAF3339847.1"/>
    </source>
</evidence>
<name>A0A833RHZ1_9POAL</name>
<gene>
    <name evidence="2" type="ORF">FCM35_KLT15618</name>
</gene>
<organism evidence="2 3">
    <name type="scientific">Carex littledalei</name>
    <dbReference type="NCBI Taxonomy" id="544730"/>
    <lineage>
        <taxon>Eukaryota</taxon>
        <taxon>Viridiplantae</taxon>
        <taxon>Streptophyta</taxon>
        <taxon>Embryophyta</taxon>
        <taxon>Tracheophyta</taxon>
        <taxon>Spermatophyta</taxon>
        <taxon>Magnoliopsida</taxon>
        <taxon>Liliopsida</taxon>
        <taxon>Poales</taxon>
        <taxon>Cyperaceae</taxon>
        <taxon>Cyperoideae</taxon>
        <taxon>Cariceae</taxon>
        <taxon>Carex</taxon>
        <taxon>Carex subgen. Euthyceras</taxon>
    </lineage>
</organism>
<dbReference type="EMBL" id="SWLB01000003">
    <property type="protein sequence ID" value="KAF3339847.1"/>
    <property type="molecule type" value="Genomic_DNA"/>
</dbReference>
<evidence type="ECO:0000313" key="3">
    <source>
        <dbReference type="Proteomes" id="UP000623129"/>
    </source>
</evidence>
<reference evidence="2" key="1">
    <citation type="submission" date="2020-01" db="EMBL/GenBank/DDBJ databases">
        <title>Genome sequence of Kobresia littledalei, the first chromosome-level genome in the family Cyperaceae.</title>
        <authorList>
            <person name="Qu G."/>
        </authorList>
    </citation>
    <scope>NUCLEOTIDE SEQUENCE</scope>
    <source>
        <strain evidence="2">C.B.Clarke</strain>
        <tissue evidence="2">Leaf</tissue>
    </source>
</reference>